<feature type="transmembrane region" description="Helical" evidence="7">
    <location>
        <begin position="32"/>
        <end position="51"/>
    </location>
</feature>
<feature type="compositionally biased region" description="Polar residues" evidence="6">
    <location>
        <begin position="334"/>
        <end position="344"/>
    </location>
</feature>
<evidence type="ECO:0000256" key="1">
    <source>
        <dbReference type="ARBA" id="ARBA00004141"/>
    </source>
</evidence>
<dbReference type="InterPro" id="IPR049326">
    <property type="entry name" value="Rhodopsin_dom_fungi"/>
</dbReference>
<evidence type="ECO:0000256" key="7">
    <source>
        <dbReference type="SAM" id="Phobius"/>
    </source>
</evidence>
<comment type="similarity">
    <text evidence="5">Belongs to the SAT4 family.</text>
</comment>
<evidence type="ECO:0000313" key="9">
    <source>
        <dbReference type="EMBL" id="KAK8060587.1"/>
    </source>
</evidence>
<evidence type="ECO:0000256" key="5">
    <source>
        <dbReference type="ARBA" id="ARBA00038359"/>
    </source>
</evidence>
<feature type="transmembrane region" description="Helical" evidence="7">
    <location>
        <begin position="203"/>
        <end position="224"/>
    </location>
</feature>
<organism evidence="9 10">
    <name type="scientific">Apiospora saccharicola</name>
    <dbReference type="NCBI Taxonomy" id="335842"/>
    <lineage>
        <taxon>Eukaryota</taxon>
        <taxon>Fungi</taxon>
        <taxon>Dikarya</taxon>
        <taxon>Ascomycota</taxon>
        <taxon>Pezizomycotina</taxon>
        <taxon>Sordariomycetes</taxon>
        <taxon>Xylariomycetidae</taxon>
        <taxon>Amphisphaeriales</taxon>
        <taxon>Apiosporaceae</taxon>
        <taxon>Apiospora</taxon>
    </lineage>
</organism>
<comment type="subcellular location">
    <subcellularLocation>
        <location evidence="1">Membrane</location>
        <topology evidence="1">Multi-pass membrane protein</topology>
    </subcellularLocation>
</comment>
<dbReference type="Pfam" id="PF20684">
    <property type="entry name" value="Fung_rhodopsin"/>
    <property type="match status" value="1"/>
</dbReference>
<name>A0ABR1UNT9_9PEZI</name>
<keyword evidence="4 7" id="KW-0472">Membrane</keyword>
<feature type="transmembrane region" description="Helical" evidence="7">
    <location>
        <begin position="160"/>
        <end position="183"/>
    </location>
</feature>
<dbReference type="InterPro" id="IPR052337">
    <property type="entry name" value="SAT4-like"/>
</dbReference>
<reference evidence="9 10" key="1">
    <citation type="submission" date="2023-01" db="EMBL/GenBank/DDBJ databases">
        <title>Analysis of 21 Apiospora genomes using comparative genomics revels a genus with tremendous synthesis potential of carbohydrate active enzymes and secondary metabolites.</title>
        <authorList>
            <person name="Sorensen T."/>
        </authorList>
    </citation>
    <scope>NUCLEOTIDE SEQUENCE [LARGE SCALE GENOMIC DNA]</scope>
    <source>
        <strain evidence="9 10">CBS 83171</strain>
    </source>
</reference>
<dbReference type="PANTHER" id="PTHR33048:SF158">
    <property type="entry name" value="MEMBRANE PROTEIN PTH11-LIKE, PUTATIVE-RELATED"/>
    <property type="match status" value="1"/>
</dbReference>
<gene>
    <name evidence="9" type="ORF">PG996_010517</name>
</gene>
<keyword evidence="2 7" id="KW-0812">Transmembrane</keyword>
<dbReference type="PANTHER" id="PTHR33048">
    <property type="entry name" value="PTH11-LIKE INTEGRAL MEMBRANE PROTEIN (AFU_ORTHOLOGUE AFUA_5G11245)"/>
    <property type="match status" value="1"/>
</dbReference>
<protein>
    <recommendedName>
        <fullName evidence="8">Rhodopsin domain-containing protein</fullName>
    </recommendedName>
</protein>
<evidence type="ECO:0000256" key="2">
    <source>
        <dbReference type="ARBA" id="ARBA00022692"/>
    </source>
</evidence>
<evidence type="ECO:0000256" key="6">
    <source>
        <dbReference type="SAM" id="MobiDB-lite"/>
    </source>
</evidence>
<feature type="transmembrane region" description="Helical" evidence="7">
    <location>
        <begin position="245"/>
        <end position="263"/>
    </location>
</feature>
<dbReference type="EMBL" id="JAQQWM010000006">
    <property type="protein sequence ID" value="KAK8060587.1"/>
    <property type="molecule type" value="Genomic_DNA"/>
</dbReference>
<feature type="domain" description="Rhodopsin" evidence="8">
    <location>
        <begin position="52"/>
        <end position="306"/>
    </location>
</feature>
<keyword evidence="3 7" id="KW-1133">Transmembrane helix</keyword>
<sequence length="429" mass="47207">MADYDWYLDNTPAGKPPQGEESNLVNPESHSYQLVIVIAVMTALTVLFTAGRAYTRLKITKSFGADDCKSSCPMFCIDVPVHFAHIFMSSRSLPCSSLCDIVAGGGVGRHLWDTPLRKYIEFSKTGIANSVLLRIDNTLIKCGFFVFYLRLFGPKDHTRTMVFAGMTVVISFCIAFVIGYLVTALPGNGDFLDKDYRVRIAGVPQKLITAAAYVSVLTDVYIMFIPLHQIPNLGLSYKRKWGISLIFLTGLLATGAGIANIVFRHNASVIDFKDVTWTGQWVLMTSACEVNLGIVCLSMPVVLALFVGRITAFGQSLGSWVNLRKAQRHGAGDSASNLSPSDGNESAPEAPELPSKRIPDPKLGGMRKFIRNLNRSRVDNSTTVMSTFNDLTSADFSYHHQLKTLSPSQTANIRRRNSENFEKLGKLGQ</sequence>
<evidence type="ECO:0000256" key="4">
    <source>
        <dbReference type="ARBA" id="ARBA00023136"/>
    </source>
</evidence>
<accession>A0ABR1UNT9</accession>
<feature type="region of interest" description="Disordered" evidence="6">
    <location>
        <begin position="331"/>
        <end position="364"/>
    </location>
</feature>
<proteinExistence type="inferred from homology"/>
<evidence type="ECO:0000313" key="10">
    <source>
        <dbReference type="Proteomes" id="UP001446871"/>
    </source>
</evidence>
<keyword evidence="10" id="KW-1185">Reference proteome</keyword>
<feature type="transmembrane region" description="Helical" evidence="7">
    <location>
        <begin position="283"/>
        <end position="307"/>
    </location>
</feature>
<dbReference type="Proteomes" id="UP001446871">
    <property type="component" value="Unassembled WGS sequence"/>
</dbReference>
<comment type="caution">
    <text evidence="9">The sequence shown here is derived from an EMBL/GenBank/DDBJ whole genome shotgun (WGS) entry which is preliminary data.</text>
</comment>
<evidence type="ECO:0000259" key="8">
    <source>
        <dbReference type="Pfam" id="PF20684"/>
    </source>
</evidence>
<evidence type="ECO:0000256" key="3">
    <source>
        <dbReference type="ARBA" id="ARBA00022989"/>
    </source>
</evidence>